<feature type="transmembrane region" description="Helical" evidence="3">
    <location>
        <begin position="262"/>
        <end position="283"/>
    </location>
</feature>
<keyword evidence="1" id="KW-0378">Hydrolase</keyword>
<sequence>MEDHSPSRGFSWPERGERFGASGKAARDTESRLGSPLTRSPMSSQCLDLDNLMIPTLKKRRRGSILDWLGEPLERPLRAARPQSSKEASLMSEIYARIARDCGRPLLDDVWRAALSLGRANCHERFDASLENATRVFETIVANDQQDITSRNAGPESQREQREQREQRATVWLSLAMLLSAAALACVPLVGLQALAAFLVYLGVVCAGAKACKRRRSAVLFAAWCLGEATLGLLISSGLVFAGSTLMADESGSIEHGWLLAWRVFCANCALSVLSFAAVLVLIPKVLKSKATAAPQYIPGEQSQVIGACTEEPLPLSQPHPEPKRPTKILRILLKAISAACAFCMVACTVIFLFLHVFPPGESMDNLELPACTGCFCANNVSAVNVDRNVVYGMAHSRREGRQQELVLDVYHPSNRSADRSPAVLLIHGGNFMGSDKRNGIMVSEARHFANAGFVAFSMDYRLEGSNYLVEAGAVRAAVHDAKAAVRFIARRAEFYGVDASRIVAWGESAGGITATSMNSLGSEGDSGSPGYPSNVSAAVGISSTMWPFLVGAPSNQQRNVTPWFNVHGQMDNVVFPFLAVMTHTYLLARGMPEFVNRIVWVPGGVHVPWGPGAELDVSAQLRPVVMNFLTEVMDLQKLC</sequence>
<dbReference type="SUPFAM" id="SSF53474">
    <property type="entry name" value="alpha/beta-Hydrolases"/>
    <property type="match status" value="1"/>
</dbReference>
<evidence type="ECO:0000256" key="1">
    <source>
        <dbReference type="ARBA" id="ARBA00022801"/>
    </source>
</evidence>
<evidence type="ECO:0000313" key="6">
    <source>
        <dbReference type="Proteomes" id="UP001178507"/>
    </source>
</evidence>
<evidence type="ECO:0000256" key="3">
    <source>
        <dbReference type="SAM" id="Phobius"/>
    </source>
</evidence>
<dbReference type="PANTHER" id="PTHR48081">
    <property type="entry name" value="AB HYDROLASE SUPERFAMILY PROTEIN C4A8.06C"/>
    <property type="match status" value="1"/>
</dbReference>
<evidence type="ECO:0000259" key="4">
    <source>
        <dbReference type="Pfam" id="PF20434"/>
    </source>
</evidence>
<evidence type="ECO:0000313" key="5">
    <source>
        <dbReference type="EMBL" id="CAJ1409128.1"/>
    </source>
</evidence>
<dbReference type="GO" id="GO:0016787">
    <property type="term" value="F:hydrolase activity"/>
    <property type="evidence" value="ECO:0007669"/>
    <property type="project" value="UniProtKB-KW"/>
</dbReference>
<dbReference type="Gene3D" id="3.40.50.1820">
    <property type="entry name" value="alpha/beta hydrolase"/>
    <property type="match status" value="1"/>
</dbReference>
<dbReference type="InterPro" id="IPR049492">
    <property type="entry name" value="BD-FAE-like_dom"/>
</dbReference>
<accession>A0AA36JMU4</accession>
<dbReference type="AlphaFoldDB" id="A0AA36JMU4"/>
<comment type="caution">
    <text evidence="5">The sequence shown here is derived from an EMBL/GenBank/DDBJ whole genome shotgun (WGS) entry which is preliminary data.</text>
</comment>
<feature type="domain" description="BD-FAE-like" evidence="4">
    <location>
        <begin position="408"/>
        <end position="516"/>
    </location>
</feature>
<dbReference type="InterPro" id="IPR050300">
    <property type="entry name" value="GDXG_lipolytic_enzyme"/>
</dbReference>
<feature type="transmembrane region" description="Helical" evidence="3">
    <location>
        <begin position="332"/>
        <end position="358"/>
    </location>
</feature>
<dbReference type="Proteomes" id="UP001178507">
    <property type="component" value="Unassembled WGS sequence"/>
</dbReference>
<feature type="transmembrane region" description="Helical" evidence="3">
    <location>
        <begin position="196"/>
        <end position="212"/>
    </location>
</feature>
<keyword evidence="6" id="KW-1185">Reference proteome</keyword>
<feature type="transmembrane region" description="Helical" evidence="3">
    <location>
        <begin position="219"/>
        <end position="242"/>
    </location>
</feature>
<keyword evidence="3" id="KW-0812">Transmembrane</keyword>
<dbReference type="EMBL" id="CAUJNA010003752">
    <property type="protein sequence ID" value="CAJ1409128.1"/>
    <property type="molecule type" value="Genomic_DNA"/>
</dbReference>
<feature type="transmembrane region" description="Helical" evidence="3">
    <location>
        <begin position="169"/>
        <end position="190"/>
    </location>
</feature>
<proteinExistence type="predicted"/>
<keyword evidence="3" id="KW-1133">Transmembrane helix</keyword>
<feature type="region of interest" description="Disordered" evidence="2">
    <location>
        <begin position="1"/>
        <end position="42"/>
    </location>
</feature>
<dbReference type="PANTHER" id="PTHR48081:SF13">
    <property type="entry name" value="ALPHA_BETA HYDROLASE"/>
    <property type="match status" value="1"/>
</dbReference>
<dbReference type="InterPro" id="IPR029058">
    <property type="entry name" value="AB_hydrolase_fold"/>
</dbReference>
<keyword evidence="3" id="KW-0472">Membrane</keyword>
<evidence type="ECO:0000256" key="2">
    <source>
        <dbReference type="SAM" id="MobiDB-lite"/>
    </source>
</evidence>
<gene>
    <name evidence="5" type="ORF">EVOR1521_LOCUS30303</name>
</gene>
<reference evidence="5" key="1">
    <citation type="submission" date="2023-08" db="EMBL/GenBank/DDBJ databases">
        <authorList>
            <person name="Chen Y."/>
            <person name="Shah S."/>
            <person name="Dougan E. K."/>
            <person name="Thang M."/>
            <person name="Chan C."/>
        </authorList>
    </citation>
    <scope>NUCLEOTIDE SEQUENCE</scope>
</reference>
<organism evidence="5 6">
    <name type="scientific">Effrenium voratum</name>
    <dbReference type="NCBI Taxonomy" id="2562239"/>
    <lineage>
        <taxon>Eukaryota</taxon>
        <taxon>Sar</taxon>
        <taxon>Alveolata</taxon>
        <taxon>Dinophyceae</taxon>
        <taxon>Suessiales</taxon>
        <taxon>Symbiodiniaceae</taxon>
        <taxon>Effrenium</taxon>
    </lineage>
</organism>
<name>A0AA36JMU4_9DINO</name>
<protein>
    <recommendedName>
        <fullName evidence="4">BD-FAE-like domain-containing protein</fullName>
    </recommendedName>
</protein>
<dbReference type="Pfam" id="PF20434">
    <property type="entry name" value="BD-FAE"/>
    <property type="match status" value="1"/>
</dbReference>